<proteinExistence type="predicted"/>
<evidence type="ECO:0000313" key="2">
    <source>
        <dbReference type="Proteomes" id="UP001243989"/>
    </source>
</evidence>
<dbReference type="EMBL" id="JAHMHQ010000020">
    <property type="protein sequence ID" value="KAK1625298.1"/>
    <property type="molecule type" value="Genomic_DNA"/>
</dbReference>
<keyword evidence="2" id="KW-1185">Reference proteome</keyword>
<gene>
    <name evidence="1" type="ORF">BDP81DRAFT_94992</name>
</gene>
<name>A0AAI9ZIM6_9PEZI</name>
<accession>A0AAI9ZIM6</accession>
<evidence type="ECO:0000313" key="1">
    <source>
        <dbReference type="EMBL" id="KAK1625298.1"/>
    </source>
</evidence>
<organism evidence="1 2">
    <name type="scientific">Colletotrichum phormii</name>
    <dbReference type="NCBI Taxonomy" id="359342"/>
    <lineage>
        <taxon>Eukaryota</taxon>
        <taxon>Fungi</taxon>
        <taxon>Dikarya</taxon>
        <taxon>Ascomycota</taxon>
        <taxon>Pezizomycotina</taxon>
        <taxon>Sordariomycetes</taxon>
        <taxon>Hypocreomycetidae</taxon>
        <taxon>Glomerellales</taxon>
        <taxon>Glomerellaceae</taxon>
        <taxon>Colletotrichum</taxon>
        <taxon>Colletotrichum acutatum species complex</taxon>
    </lineage>
</organism>
<dbReference type="GeneID" id="85481380"/>
<protein>
    <submittedName>
        <fullName evidence="1">Uncharacterized protein</fullName>
    </submittedName>
</protein>
<dbReference type="RefSeq" id="XP_060441293.1">
    <property type="nucleotide sequence ID" value="XM_060596518.1"/>
</dbReference>
<comment type="caution">
    <text evidence="1">The sequence shown here is derived from an EMBL/GenBank/DDBJ whole genome shotgun (WGS) entry which is preliminary data.</text>
</comment>
<sequence length="159" mass="18138">MLRLGHVCILIDTQSIAKKKKGYKKNTDITHLIPPYLIVPNLFEISITPYGYAVSFSAQLFQSSPPQSERREDETNYIRARDSDLKWLACEGHCFHCECRILSQLENSLHLHRIGKTMIDFKLLSTQSGRECIASCRGWIATQAGTRWYPLAGIDHLSN</sequence>
<dbReference type="Proteomes" id="UP001243989">
    <property type="component" value="Unassembled WGS sequence"/>
</dbReference>
<reference evidence="1" key="1">
    <citation type="submission" date="2021-06" db="EMBL/GenBank/DDBJ databases">
        <title>Comparative genomics, transcriptomics and evolutionary studies reveal genomic signatures of adaptation to plant cell wall in hemibiotrophic fungi.</title>
        <authorList>
            <consortium name="DOE Joint Genome Institute"/>
            <person name="Baroncelli R."/>
            <person name="Diaz J.F."/>
            <person name="Benocci T."/>
            <person name="Peng M."/>
            <person name="Battaglia E."/>
            <person name="Haridas S."/>
            <person name="Andreopoulos W."/>
            <person name="Labutti K."/>
            <person name="Pangilinan J."/>
            <person name="Floch G.L."/>
            <person name="Makela M.R."/>
            <person name="Henrissat B."/>
            <person name="Grigoriev I.V."/>
            <person name="Crouch J.A."/>
            <person name="De Vries R.P."/>
            <person name="Sukno S.A."/>
            <person name="Thon M.R."/>
        </authorList>
    </citation>
    <scope>NUCLEOTIDE SEQUENCE</scope>
    <source>
        <strain evidence="1">CBS 102054</strain>
    </source>
</reference>
<dbReference type="AlphaFoldDB" id="A0AAI9ZIM6"/>